<dbReference type="EMBL" id="JBBPCB010000008">
    <property type="protein sequence ID" value="MEK8181079.1"/>
    <property type="molecule type" value="Genomic_DNA"/>
</dbReference>
<accession>A0ABU9E361</accession>
<reference evidence="2 3" key="1">
    <citation type="submission" date="2024-04" db="EMBL/GenBank/DDBJ databases">
        <title>draft genome sequnece of Flavobacterium buctense JCM 30750.</title>
        <authorList>
            <person name="Kim D.-U."/>
        </authorList>
    </citation>
    <scope>NUCLEOTIDE SEQUENCE [LARGE SCALE GENOMIC DNA]</scope>
    <source>
        <strain evidence="2 3">JCM 30750</strain>
    </source>
</reference>
<organism evidence="2 3">
    <name type="scientific">Flavobacterium buctense</name>
    <dbReference type="NCBI Taxonomy" id="1648146"/>
    <lineage>
        <taxon>Bacteria</taxon>
        <taxon>Pseudomonadati</taxon>
        <taxon>Bacteroidota</taxon>
        <taxon>Flavobacteriia</taxon>
        <taxon>Flavobacteriales</taxon>
        <taxon>Flavobacteriaceae</taxon>
        <taxon>Flavobacterium</taxon>
    </lineage>
</organism>
<protein>
    <submittedName>
        <fullName evidence="2">Uncharacterized protein</fullName>
    </submittedName>
</protein>
<dbReference type="RefSeq" id="WP_187661002.1">
    <property type="nucleotide sequence ID" value="NZ_JACTAB010000007.1"/>
</dbReference>
<evidence type="ECO:0000256" key="1">
    <source>
        <dbReference type="SAM" id="SignalP"/>
    </source>
</evidence>
<feature type="signal peptide" evidence="1">
    <location>
        <begin position="1"/>
        <end position="19"/>
    </location>
</feature>
<evidence type="ECO:0000313" key="2">
    <source>
        <dbReference type="EMBL" id="MEK8181079.1"/>
    </source>
</evidence>
<dbReference type="Proteomes" id="UP001491349">
    <property type="component" value="Unassembled WGS sequence"/>
</dbReference>
<proteinExistence type="predicted"/>
<evidence type="ECO:0000313" key="3">
    <source>
        <dbReference type="Proteomes" id="UP001491349"/>
    </source>
</evidence>
<feature type="chain" id="PRO_5045452723" evidence="1">
    <location>
        <begin position="20"/>
        <end position="156"/>
    </location>
</feature>
<sequence length="156" mass="18265">MKINLILFFFLVSLANLQAQTDTQKRFQSDSRKYYVWSADFEKYELVETEYEHSVIDIREIGSKTNGYIIISMIDNGQTRLHHGSIYNFTKDSENEGSWSIQSKFMRAKLTYNPKDNTMTYLYDGDNKRYKRLMIFTVAPDELPNASLKTTIVKAD</sequence>
<keyword evidence="3" id="KW-1185">Reference proteome</keyword>
<comment type="caution">
    <text evidence="2">The sequence shown here is derived from an EMBL/GenBank/DDBJ whole genome shotgun (WGS) entry which is preliminary data.</text>
</comment>
<keyword evidence="1" id="KW-0732">Signal</keyword>
<name>A0ABU9E361_9FLAO</name>
<gene>
    <name evidence="2" type="ORF">WMW71_12075</name>
</gene>